<dbReference type="SMART" id="SM00504">
    <property type="entry name" value="Ubox"/>
    <property type="match status" value="1"/>
</dbReference>
<feature type="compositionally biased region" description="Pro residues" evidence="9">
    <location>
        <begin position="20"/>
        <end position="29"/>
    </location>
</feature>
<dbReference type="PROSITE" id="PS51698">
    <property type="entry name" value="U_BOX"/>
    <property type="match status" value="1"/>
</dbReference>
<dbReference type="InterPro" id="IPR017441">
    <property type="entry name" value="Protein_kinase_ATP_BS"/>
</dbReference>
<dbReference type="GO" id="GO:0016567">
    <property type="term" value="P:protein ubiquitination"/>
    <property type="evidence" value="ECO:0007669"/>
    <property type="project" value="InterPro"/>
</dbReference>
<evidence type="ECO:0000259" key="10">
    <source>
        <dbReference type="PROSITE" id="PS50011"/>
    </source>
</evidence>
<evidence type="ECO:0000256" key="4">
    <source>
        <dbReference type="ARBA" id="ARBA00012483"/>
    </source>
</evidence>
<evidence type="ECO:0000256" key="8">
    <source>
        <dbReference type="SAM" id="Coils"/>
    </source>
</evidence>
<dbReference type="InterPro" id="IPR014729">
    <property type="entry name" value="Rossmann-like_a/b/a_fold"/>
</dbReference>
<evidence type="ECO:0000256" key="5">
    <source>
        <dbReference type="ARBA" id="ARBA00022679"/>
    </source>
</evidence>
<keyword evidence="7" id="KW-0547">Nucleotide-binding</keyword>
<keyword evidence="7" id="KW-0067">ATP-binding</keyword>
<keyword evidence="13" id="KW-1185">Reference proteome</keyword>
<dbReference type="AlphaFoldDB" id="A0AAV2FSA3"/>
<dbReference type="PROSITE" id="PS00107">
    <property type="entry name" value="PROTEIN_KINASE_ATP"/>
    <property type="match status" value="1"/>
</dbReference>
<dbReference type="Gene3D" id="3.40.50.620">
    <property type="entry name" value="HUPs"/>
    <property type="match status" value="1"/>
</dbReference>
<dbReference type="InterPro" id="IPR001245">
    <property type="entry name" value="Ser-Thr/Tyr_kinase_cat_dom"/>
</dbReference>
<comment type="function">
    <text evidence="2">Functions as an E3 ubiquitin ligase.</text>
</comment>
<dbReference type="Pfam" id="PF04564">
    <property type="entry name" value="U-box"/>
    <property type="match status" value="1"/>
</dbReference>
<dbReference type="PROSITE" id="PS00109">
    <property type="entry name" value="PROTEIN_KINASE_TYR"/>
    <property type="match status" value="1"/>
</dbReference>
<dbReference type="Gene3D" id="3.30.40.10">
    <property type="entry name" value="Zinc/RING finger domain, C3HC4 (zinc finger)"/>
    <property type="match status" value="1"/>
</dbReference>
<name>A0AAV2FSA3_9ROSI</name>
<feature type="binding site" evidence="7">
    <location>
        <position position="548"/>
    </location>
    <ligand>
        <name>ATP</name>
        <dbReference type="ChEBI" id="CHEBI:30616"/>
    </ligand>
</feature>
<accession>A0AAV2FSA3</accession>
<organism evidence="12 13">
    <name type="scientific">Linum trigynum</name>
    <dbReference type="NCBI Taxonomy" id="586398"/>
    <lineage>
        <taxon>Eukaryota</taxon>
        <taxon>Viridiplantae</taxon>
        <taxon>Streptophyta</taxon>
        <taxon>Embryophyta</taxon>
        <taxon>Tracheophyta</taxon>
        <taxon>Spermatophyta</taxon>
        <taxon>Magnoliopsida</taxon>
        <taxon>eudicotyledons</taxon>
        <taxon>Gunneridae</taxon>
        <taxon>Pentapetalae</taxon>
        <taxon>rosids</taxon>
        <taxon>fabids</taxon>
        <taxon>Malpighiales</taxon>
        <taxon>Linaceae</taxon>
        <taxon>Linum</taxon>
    </lineage>
</organism>
<dbReference type="SUPFAM" id="SSF52402">
    <property type="entry name" value="Adenine nucleotide alpha hydrolases-like"/>
    <property type="match status" value="1"/>
</dbReference>
<dbReference type="GO" id="GO:0004672">
    <property type="term" value="F:protein kinase activity"/>
    <property type="evidence" value="ECO:0007669"/>
    <property type="project" value="InterPro"/>
</dbReference>
<dbReference type="GO" id="GO:0005524">
    <property type="term" value="F:ATP binding"/>
    <property type="evidence" value="ECO:0007669"/>
    <property type="project" value="UniProtKB-UniRule"/>
</dbReference>
<feature type="region of interest" description="Disordered" evidence="9">
    <location>
        <begin position="1"/>
        <end position="29"/>
    </location>
</feature>
<dbReference type="InterPro" id="IPR011009">
    <property type="entry name" value="Kinase-like_dom_sf"/>
</dbReference>
<dbReference type="CDD" id="cd01989">
    <property type="entry name" value="USP_STK_Ubox_N"/>
    <property type="match status" value="1"/>
</dbReference>
<evidence type="ECO:0000313" key="13">
    <source>
        <dbReference type="Proteomes" id="UP001497516"/>
    </source>
</evidence>
<dbReference type="Pfam" id="PF07714">
    <property type="entry name" value="PK_Tyr_Ser-Thr"/>
    <property type="match status" value="1"/>
</dbReference>
<evidence type="ECO:0000256" key="9">
    <source>
        <dbReference type="SAM" id="MobiDB-lite"/>
    </source>
</evidence>
<dbReference type="InterPro" id="IPR000719">
    <property type="entry name" value="Prot_kinase_dom"/>
</dbReference>
<dbReference type="InterPro" id="IPR003613">
    <property type="entry name" value="Ubox_domain"/>
</dbReference>
<evidence type="ECO:0000256" key="6">
    <source>
        <dbReference type="ARBA" id="ARBA00022786"/>
    </source>
</evidence>
<dbReference type="InterPro" id="IPR008266">
    <property type="entry name" value="Tyr_kinase_AS"/>
</dbReference>
<evidence type="ECO:0000313" key="12">
    <source>
        <dbReference type="EMBL" id="CAL1400465.1"/>
    </source>
</evidence>
<dbReference type="EC" id="2.3.2.27" evidence="4"/>
<dbReference type="Gene3D" id="3.30.200.20">
    <property type="entry name" value="Phosphorylase Kinase, domain 1"/>
    <property type="match status" value="1"/>
</dbReference>
<dbReference type="PANTHER" id="PTHR45647:SF43">
    <property type="entry name" value="OS10G0100500 PROTEIN"/>
    <property type="match status" value="1"/>
</dbReference>
<comment type="pathway">
    <text evidence="3">Protein modification; protein ubiquitination.</text>
</comment>
<keyword evidence="8" id="KW-0175">Coiled coil</keyword>
<evidence type="ECO:0000259" key="11">
    <source>
        <dbReference type="PROSITE" id="PS51698"/>
    </source>
</evidence>
<feature type="coiled-coil region" evidence="8">
    <location>
        <begin position="386"/>
        <end position="469"/>
    </location>
</feature>
<protein>
    <recommendedName>
        <fullName evidence="4">RING-type E3 ubiquitin transferase</fullName>
        <ecNumber evidence="4">2.3.2.27</ecNumber>
    </recommendedName>
</protein>
<keyword evidence="6" id="KW-0833">Ubl conjugation pathway</keyword>
<dbReference type="SUPFAM" id="SSF56112">
    <property type="entry name" value="Protein kinase-like (PK-like)"/>
    <property type="match status" value="1"/>
</dbReference>
<comment type="catalytic activity">
    <reaction evidence="1">
        <text>S-ubiquitinyl-[E2 ubiquitin-conjugating enzyme]-L-cysteine + [acceptor protein]-L-lysine = [E2 ubiquitin-conjugating enzyme]-L-cysteine + N(6)-ubiquitinyl-[acceptor protein]-L-lysine.</text>
        <dbReference type="EC" id="2.3.2.27"/>
    </reaction>
</comment>
<sequence>MELVNPLLPPHNDHHDLTPRPIPSTSPFPAPESRLGFGRTMSTQLPDIAEELSLGTSSDTTCSPKVYVAVGKSLEKSASVIQWTFKHFTGHQVCLLHVHRPSPLIPTLLGKLPAHGANPEVVLAHRREEKRLMRQLLERYLAIFRRAKVEASYISVECEQVQKGILNLVNREGVQKLVMGAVPENWLRVKKGSTKVDYVAKEAPICCQIWFINKGNLVWTREASEGPPRFQIPEHANAGISVDPRSRSLRLSTNKPPTNPRFKRSFSGSGITCARVNNWVQSDCPEVPIASTSINRGLPHSQALHFSFSPATSGSSESGSASAETRVSSDYDSKLDWESLCCQLEEINIVAELSKSTASEELLKCKRLEHEALQAVGEVKIFQSALAHEMELRRDAEDALRRTREEQQKVLEERRQLTRELQRTMRNVALLDSCTHEANIRRDEAVTELRLVQTSLASLLQEKQRIRRQKMEASHWLERWRSHGQTGAATRCNGFLGYVEELPDLAEFPLTDLQTATCNFSESFKLGGGAYGCVYKGEMLGRTVAIKKLCSQNVQGQSEFHKEVEVLGKLQHPHLVTLLGACSEAWCLIYEYLPNGSIQDHLVRNSNNNSSLTWAIRTRMIAEIASALSFLHSAKPEKIVHGDLRPQNILLDSELSCKICEFGICRLASEDDLYIPSFRGRSTEPKGAFPYMDPEFQRVGVLTPKSDIYSFGVIILQLLTGRPPVGLVSEMRRMLSCGELSSILDPSAGEWPMFVAKRLAELALQFCELNSGNRPELSPALVRELEQLHVSEERQVPSFFLCPILQEIMHDPQIAADGFTYESEAIREWLRNGHETSPMTNLKLSHLNLTPNHALRLAIHEWLCRS</sequence>
<feature type="domain" description="U-box" evidence="11">
    <location>
        <begin position="795"/>
        <end position="866"/>
    </location>
</feature>
<dbReference type="Proteomes" id="UP001497516">
    <property type="component" value="Chromosome 7"/>
</dbReference>
<dbReference type="CDD" id="cd16655">
    <property type="entry name" value="RING-Ubox_WDSUB1-like"/>
    <property type="match status" value="1"/>
</dbReference>
<dbReference type="PANTHER" id="PTHR45647">
    <property type="entry name" value="OS02G0152300 PROTEIN"/>
    <property type="match status" value="1"/>
</dbReference>
<dbReference type="EMBL" id="OZ034820">
    <property type="protein sequence ID" value="CAL1400465.1"/>
    <property type="molecule type" value="Genomic_DNA"/>
</dbReference>
<proteinExistence type="predicted"/>
<evidence type="ECO:0000256" key="2">
    <source>
        <dbReference type="ARBA" id="ARBA00003861"/>
    </source>
</evidence>
<dbReference type="InterPro" id="IPR013083">
    <property type="entry name" value="Znf_RING/FYVE/PHD"/>
</dbReference>
<evidence type="ECO:0000256" key="7">
    <source>
        <dbReference type="PROSITE-ProRule" id="PRU10141"/>
    </source>
</evidence>
<feature type="domain" description="Protein kinase" evidence="10">
    <location>
        <begin position="520"/>
        <end position="788"/>
    </location>
</feature>
<gene>
    <name evidence="12" type="ORF">LTRI10_LOCUS40593</name>
</gene>
<dbReference type="GO" id="GO:0061630">
    <property type="term" value="F:ubiquitin protein ligase activity"/>
    <property type="evidence" value="ECO:0007669"/>
    <property type="project" value="UniProtKB-EC"/>
</dbReference>
<dbReference type="Gene3D" id="1.10.510.10">
    <property type="entry name" value="Transferase(Phosphotransferase) domain 1"/>
    <property type="match status" value="1"/>
</dbReference>
<reference evidence="12 13" key="1">
    <citation type="submission" date="2024-04" db="EMBL/GenBank/DDBJ databases">
        <authorList>
            <person name="Fracassetti M."/>
        </authorList>
    </citation>
    <scope>NUCLEOTIDE SEQUENCE [LARGE SCALE GENOMIC DNA]</scope>
</reference>
<dbReference type="PROSITE" id="PS50011">
    <property type="entry name" value="PROTEIN_KINASE_DOM"/>
    <property type="match status" value="1"/>
</dbReference>
<evidence type="ECO:0000256" key="1">
    <source>
        <dbReference type="ARBA" id="ARBA00000900"/>
    </source>
</evidence>
<evidence type="ECO:0000256" key="3">
    <source>
        <dbReference type="ARBA" id="ARBA00004906"/>
    </source>
</evidence>
<dbReference type="InterPro" id="IPR051348">
    <property type="entry name" value="U-box_ubiquitin_ligases"/>
</dbReference>
<keyword evidence="5" id="KW-0808">Transferase</keyword>
<dbReference type="SUPFAM" id="SSF57850">
    <property type="entry name" value="RING/U-box"/>
    <property type="match status" value="1"/>
</dbReference>